<dbReference type="GO" id="GO:0009380">
    <property type="term" value="C:excinuclease repair complex"/>
    <property type="evidence" value="ECO:0007669"/>
    <property type="project" value="InterPro"/>
</dbReference>
<dbReference type="FunFam" id="3.30.420.340:FF:000001">
    <property type="entry name" value="UvrABC system protein C"/>
    <property type="match status" value="1"/>
</dbReference>
<dbReference type="GO" id="GO:0009432">
    <property type="term" value="P:SOS response"/>
    <property type="evidence" value="ECO:0007669"/>
    <property type="project" value="UniProtKB-UniRule"/>
</dbReference>
<reference evidence="12" key="1">
    <citation type="submission" date="2020-01" db="EMBL/GenBank/DDBJ databases">
        <title>'Steroidobacter agaridevorans' sp. nov., agar-degrading bacteria isolated from rhizosphere soils.</title>
        <authorList>
            <person name="Ikenaga M."/>
            <person name="Kataoka M."/>
            <person name="Murouchi A."/>
            <person name="Katsuragi S."/>
            <person name="Sakai M."/>
        </authorList>
    </citation>
    <scope>NUCLEOTIDE SEQUENCE [LARGE SCALE GENOMIC DNA]</scope>
    <source>
        <strain evidence="12">YU21-B</strain>
    </source>
</reference>
<dbReference type="CDD" id="cd10434">
    <property type="entry name" value="GIY-YIG_UvrC_Cho"/>
    <property type="match status" value="1"/>
</dbReference>
<dbReference type="InterPro" id="IPR000305">
    <property type="entry name" value="GIY-YIG_endonuc"/>
</dbReference>
<dbReference type="InterPro" id="IPR047296">
    <property type="entry name" value="GIY-YIG_UvrC_Cho"/>
</dbReference>
<feature type="domain" description="UvrC family homology region profile" evidence="10">
    <location>
        <begin position="270"/>
        <end position="481"/>
    </location>
</feature>
<dbReference type="Gene3D" id="3.40.1440.10">
    <property type="entry name" value="GIY-YIG endonuclease"/>
    <property type="match status" value="1"/>
</dbReference>
<dbReference type="EMBL" id="BLJN01000006">
    <property type="protein sequence ID" value="GFE83315.1"/>
    <property type="molecule type" value="Genomic_DNA"/>
</dbReference>
<keyword evidence="5 7" id="KW-0234">DNA repair</keyword>
<evidence type="ECO:0000313" key="11">
    <source>
        <dbReference type="EMBL" id="GFE83315.1"/>
    </source>
</evidence>
<dbReference type="NCBIfam" id="NF001824">
    <property type="entry name" value="PRK00558.1-5"/>
    <property type="match status" value="1"/>
</dbReference>
<dbReference type="InterPro" id="IPR035901">
    <property type="entry name" value="GIY-YIG_endonuc_sf"/>
</dbReference>
<dbReference type="GO" id="GO:0005737">
    <property type="term" value="C:cytoplasm"/>
    <property type="evidence" value="ECO:0007669"/>
    <property type="project" value="UniProtKB-SubCell"/>
</dbReference>
<comment type="similarity">
    <text evidence="7">Belongs to the UvrC family.</text>
</comment>
<dbReference type="NCBIfam" id="TIGR00194">
    <property type="entry name" value="uvrC"/>
    <property type="match status" value="1"/>
</dbReference>
<comment type="subunit">
    <text evidence="7">Interacts with UvrB in an incision complex.</text>
</comment>
<sequence length="610" mass="67793">MTGPSSAPFDSKLFLANVSQRPGVYRMIGADGEVLYVGKARNLKNRLTTYFVGKAQAAKTMAMVSQVANVEVTVTASETEALLLEYNLIKRHRPRFNVTLRDDKSFPYLYVTTEDEYPRISFYRGSRKLPGRFFGPYPNARATRETILLLQKLFLLRPCSDSFFANRSRPCLQHQIKRCSGPCVRLISPEEYRQDLNDAIKVLEGKGAELIDDLAQRMEQASQELEFEKAARLRDQINGIKAIHSTQSVTRNATEDIDAVALVSHGSDHCVSIVFVRGGRNLGSSNFFPKPGIAEAGELLSGFLAQYYLGREAPGEILINEQIEDADTLEQALSERMERSVRIRPNVRGVRARWLEMARTNAELGVKMRRATEATSVEQLQAMQEVFNLPNPPARIECFDISHTMGERTVASCVVFGPDGPIKSDYRRFNIEGIAGGDDYGAMRQALSRRYARIKKGEAPTPDVLLIDGGPGQLAQATEVLQQLEIDNVLIAGVAKGADRRPGQERLFLPGHELPTLLPPDSPALHLIQRVRDEAHRFAITGHRARRGKARTQSVLETVPGLGPRKRRELLRQFGGLQGVSRAGIDDLAKVHGIGRKLAQSIYDTLHANG</sequence>
<comment type="caution">
    <text evidence="11">The sequence shown here is derived from an EMBL/GenBank/DDBJ whole genome shotgun (WGS) entry which is preliminary data.</text>
</comment>
<dbReference type="SMART" id="SM00465">
    <property type="entry name" value="GIYc"/>
    <property type="match status" value="1"/>
</dbReference>
<dbReference type="GO" id="GO:0009381">
    <property type="term" value="F:excinuclease ABC activity"/>
    <property type="evidence" value="ECO:0007669"/>
    <property type="project" value="UniProtKB-UniRule"/>
</dbReference>
<dbReference type="InterPro" id="IPR001943">
    <property type="entry name" value="UVR_dom"/>
</dbReference>
<dbReference type="Pfam" id="PF14520">
    <property type="entry name" value="HHH_5"/>
    <property type="match status" value="1"/>
</dbReference>
<dbReference type="GO" id="GO:0003677">
    <property type="term" value="F:DNA binding"/>
    <property type="evidence" value="ECO:0007669"/>
    <property type="project" value="UniProtKB-UniRule"/>
</dbReference>
<dbReference type="Gene3D" id="1.10.150.20">
    <property type="entry name" value="5' to 3' exonuclease, C-terminal subdomain"/>
    <property type="match status" value="1"/>
</dbReference>
<keyword evidence="1 7" id="KW-0963">Cytoplasm</keyword>
<dbReference type="HAMAP" id="MF_00203">
    <property type="entry name" value="UvrC"/>
    <property type="match status" value="1"/>
</dbReference>
<dbReference type="Pfam" id="PF08459">
    <property type="entry name" value="UvrC_RNaseH_dom"/>
    <property type="match status" value="1"/>
</dbReference>
<dbReference type="InterPro" id="IPR050066">
    <property type="entry name" value="UvrABC_protein_C"/>
</dbReference>
<dbReference type="SUPFAM" id="SSF47781">
    <property type="entry name" value="RuvA domain 2-like"/>
    <property type="match status" value="1"/>
</dbReference>
<evidence type="ECO:0000313" key="12">
    <source>
        <dbReference type="Proteomes" id="UP000445000"/>
    </source>
</evidence>
<accession>A0A829YJ41</accession>
<dbReference type="FunFam" id="3.40.1440.10:FF:000001">
    <property type="entry name" value="UvrABC system protein C"/>
    <property type="match status" value="1"/>
</dbReference>
<keyword evidence="3 7" id="KW-0228">DNA excision</keyword>
<evidence type="ECO:0000256" key="5">
    <source>
        <dbReference type="ARBA" id="ARBA00023204"/>
    </source>
</evidence>
<keyword evidence="2 7" id="KW-0227">DNA damage</keyword>
<dbReference type="PROSITE" id="PS50151">
    <property type="entry name" value="UVR"/>
    <property type="match status" value="1"/>
</dbReference>
<feature type="domain" description="GIY-YIG" evidence="9">
    <location>
        <begin position="20"/>
        <end position="98"/>
    </location>
</feature>
<evidence type="ECO:0000256" key="3">
    <source>
        <dbReference type="ARBA" id="ARBA00022769"/>
    </source>
</evidence>
<dbReference type="Pfam" id="PF01541">
    <property type="entry name" value="GIY-YIG"/>
    <property type="match status" value="1"/>
</dbReference>
<dbReference type="Gene3D" id="3.30.420.340">
    <property type="entry name" value="UvrC, RNAse H endonuclease domain"/>
    <property type="match status" value="1"/>
</dbReference>
<dbReference type="InterPro" id="IPR001162">
    <property type="entry name" value="UvrC_RNase_H_dom"/>
</dbReference>
<dbReference type="InterPro" id="IPR036876">
    <property type="entry name" value="UVR_dom_sf"/>
</dbReference>
<gene>
    <name evidence="7 11" type="primary">uvrC</name>
    <name evidence="11" type="ORF">GCM10011487_53150</name>
</gene>
<evidence type="ECO:0000259" key="9">
    <source>
        <dbReference type="PROSITE" id="PS50164"/>
    </source>
</evidence>
<evidence type="ECO:0000259" key="10">
    <source>
        <dbReference type="PROSITE" id="PS50165"/>
    </source>
</evidence>
<dbReference type="PROSITE" id="PS50165">
    <property type="entry name" value="UVRC"/>
    <property type="match status" value="1"/>
</dbReference>
<dbReference type="SUPFAM" id="SSF46600">
    <property type="entry name" value="C-terminal UvrC-binding domain of UvrB"/>
    <property type="match status" value="1"/>
</dbReference>
<comment type="function">
    <text evidence="7">The UvrABC repair system catalyzes the recognition and processing of DNA lesions. UvrC both incises the 5' and 3' sides of the lesion. The N-terminal half is responsible for the 3' incision and the C-terminal half is responsible for the 5' incision.</text>
</comment>
<dbReference type="GO" id="GO:0006289">
    <property type="term" value="P:nucleotide-excision repair"/>
    <property type="evidence" value="ECO:0007669"/>
    <property type="project" value="UniProtKB-UniRule"/>
</dbReference>
<protein>
    <recommendedName>
        <fullName evidence="7">UvrABC system protein C</fullName>
        <shortName evidence="7">Protein UvrC</shortName>
    </recommendedName>
    <alternativeName>
        <fullName evidence="7">Excinuclease ABC subunit C</fullName>
    </alternativeName>
</protein>
<dbReference type="Proteomes" id="UP000445000">
    <property type="component" value="Unassembled WGS sequence"/>
</dbReference>
<evidence type="ECO:0000259" key="8">
    <source>
        <dbReference type="PROSITE" id="PS50151"/>
    </source>
</evidence>
<keyword evidence="4 7" id="KW-0267">Excision nuclease</keyword>
<evidence type="ECO:0000256" key="4">
    <source>
        <dbReference type="ARBA" id="ARBA00022881"/>
    </source>
</evidence>
<dbReference type="SUPFAM" id="SSF82771">
    <property type="entry name" value="GIY-YIG endonuclease"/>
    <property type="match status" value="1"/>
</dbReference>
<name>A0A829YJ41_9GAMM</name>
<evidence type="ECO:0000256" key="6">
    <source>
        <dbReference type="ARBA" id="ARBA00023236"/>
    </source>
</evidence>
<evidence type="ECO:0000256" key="7">
    <source>
        <dbReference type="HAMAP-Rule" id="MF_00203"/>
    </source>
</evidence>
<dbReference type="Pfam" id="PF02151">
    <property type="entry name" value="UVR"/>
    <property type="match status" value="1"/>
</dbReference>
<dbReference type="Gene3D" id="4.10.860.10">
    <property type="entry name" value="UVR domain"/>
    <property type="match status" value="1"/>
</dbReference>
<feature type="domain" description="UVR" evidence="8">
    <location>
        <begin position="208"/>
        <end position="243"/>
    </location>
</feature>
<keyword evidence="12" id="KW-1185">Reference proteome</keyword>
<dbReference type="AlphaFoldDB" id="A0A829YJ41"/>
<keyword evidence="6 7" id="KW-0742">SOS response</keyword>
<dbReference type="InterPro" id="IPR038476">
    <property type="entry name" value="UvrC_RNase_H_dom_sf"/>
</dbReference>
<comment type="subcellular location">
    <subcellularLocation>
        <location evidence="7">Cytoplasm</location>
    </subcellularLocation>
</comment>
<organism evidence="11 12">
    <name type="scientific">Steroidobacter agaridevorans</name>
    <dbReference type="NCBI Taxonomy" id="2695856"/>
    <lineage>
        <taxon>Bacteria</taxon>
        <taxon>Pseudomonadati</taxon>
        <taxon>Pseudomonadota</taxon>
        <taxon>Gammaproteobacteria</taxon>
        <taxon>Steroidobacterales</taxon>
        <taxon>Steroidobacteraceae</taxon>
        <taxon>Steroidobacter</taxon>
    </lineage>
</organism>
<dbReference type="PANTHER" id="PTHR30562:SF1">
    <property type="entry name" value="UVRABC SYSTEM PROTEIN C"/>
    <property type="match status" value="1"/>
</dbReference>
<dbReference type="Pfam" id="PF22920">
    <property type="entry name" value="UvrC_RNaseH"/>
    <property type="match status" value="1"/>
</dbReference>
<evidence type="ECO:0000256" key="2">
    <source>
        <dbReference type="ARBA" id="ARBA00022763"/>
    </source>
</evidence>
<dbReference type="PANTHER" id="PTHR30562">
    <property type="entry name" value="UVRC/OXIDOREDUCTASE"/>
    <property type="match status" value="1"/>
</dbReference>
<evidence type="ECO:0000256" key="1">
    <source>
        <dbReference type="ARBA" id="ARBA00022490"/>
    </source>
</evidence>
<dbReference type="PROSITE" id="PS50164">
    <property type="entry name" value="GIY_YIG"/>
    <property type="match status" value="1"/>
</dbReference>
<dbReference type="InterPro" id="IPR004791">
    <property type="entry name" value="UvrC"/>
</dbReference>
<dbReference type="FunFam" id="4.10.860.10:FF:000002">
    <property type="entry name" value="UvrABC system protein C"/>
    <property type="match status" value="1"/>
</dbReference>
<dbReference type="InterPro" id="IPR010994">
    <property type="entry name" value="RuvA_2-like"/>
</dbReference>
<dbReference type="RefSeq" id="WP_161814947.1">
    <property type="nucleotide sequence ID" value="NZ_BLJN01000006.1"/>
</dbReference>
<proteinExistence type="inferred from homology"/>